<dbReference type="SUPFAM" id="SSF52540">
    <property type="entry name" value="P-loop containing nucleoside triphosphate hydrolases"/>
    <property type="match status" value="1"/>
</dbReference>
<reference evidence="2 3" key="1">
    <citation type="submission" date="2018-03" db="EMBL/GenBank/DDBJ databases">
        <title>Bioinformatic expansion and discovery of thiopeptide antibiotics.</title>
        <authorList>
            <person name="Schwalen C.J."/>
            <person name="Hudson G.A."/>
            <person name="Mitchell D.A."/>
        </authorList>
    </citation>
    <scope>NUCLEOTIDE SEQUENCE [LARGE SCALE GENOMIC DNA]</scope>
    <source>
        <strain evidence="2 3">ATCC 21389</strain>
    </source>
</reference>
<feature type="domain" description="Novel STAND NTPase 5" evidence="1">
    <location>
        <begin position="2"/>
        <end position="134"/>
    </location>
</feature>
<gene>
    <name evidence="2" type="ORF">C7C46_27700</name>
</gene>
<evidence type="ECO:0000259" key="1">
    <source>
        <dbReference type="Pfam" id="PF25199"/>
    </source>
</evidence>
<dbReference type="AlphaFoldDB" id="A0A2V4MV17"/>
<accession>A0A2V4MV17</accession>
<dbReference type="InterPro" id="IPR057574">
    <property type="entry name" value="nSTAND_NTPase5_dom"/>
</dbReference>
<dbReference type="OrthoDB" id="4217949at2"/>
<proteinExistence type="predicted"/>
<evidence type="ECO:0000313" key="3">
    <source>
        <dbReference type="Proteomes" id="UP000248039"/>
    </source>
</evidence>
<dbReference type="EMBL" id="PYBW01000124">
    <property type="protein sequence ID" value="PYC70040.1"/>
    <property type="molecule type" value="Genomic_DNA"/>
</dbReference>
<name>A0A2V4MV17_9ACTN</name>
<dbReference type="InterPro" id="IPR027417">
    <property type="entry name" value="P-loop_NTPase"/>
</dbReference>
<keyword evidence="3" id="KW-1185">Reference proteome</keyword>
<comment type="caution">
    <text evidence="2">The sequence shown here is derived from an EMBL/GenBank/DDBJ whole genome shotgun (WGS) entry which is preliminary data.</text>
</comment>
<dbReference type="Proteomes" id="UP000248039">
    <property type="component" value="Unassembled WGS sequence"/>
</dbReference>
<protein>
    <recommendedName>
        <fullName evidence="1">Novel STAND NTPase 5 domain-containing protein</fullName>
    </recommendedName>
</protein>
<organism evidence="2 3">
    <name type="scientific">Streptomyces tateyamensis</name>
    <dbReference type="NCBI Taxonomy" id="565073"/>
    <lineage>
        <taxon>Bacteria</taxon>
        <taxon>Bacillati</taxon>
        <taxon>Actinomycetota</taxon>
        <taxon>Actinomycetes</taxon>
        <taxon>Kitasatosporales</taxon>
        <taxon>Streptomycetaceae</taxon>
        <taxon>Streptomyces</taxon>
    </lineage>
</organism>
<dbReference type="Pfam" id="PF25199">
    <property type="entry name" value="nSTAND_NTPase5"/>
    <property type="match status" value="1"/>
</dbReference>
<sequence length="367" mass="40447">MGRDPTWGDIKDRKITAQLSLVDAVASRIRPSAEGRMPVVLVKGGAGSGKTTALMQLAYQLHRKGSHVGWVDRAANLTSGAVTAQTRQQNLEAVFVDDVNMFTRSASDLMRNLNDDGNRLVVAAIRTTRQSEIPAGFPAEVIDFDRELTDGDLKNLVKALGKNALIGHLKQYRSMQAKVERLRALSEKGLLAAMIEAVTGSTLREKVASEYEDLGKYDQAYRWAYAAVCIVNSDDIFRQIGISSTGLLEVISNPDSPGQSHRAAIKGLQEMGLLVAMPGGLLRCRQRTIADTVVHTVLTKRLTELETVMTKLLVSYAERACHIHDDQHSDRRAMIRLLSHNVMRDFGMPNEAARRTYQPESTGLIPK</sequence>
<dbReference type="Gene3D" id="3.40.50.300">
    <property type="entry name" value="P-loop containing nucleotide triphosphate hydrolases"/>
    <property type="match status" value="1"/>
</dbReference>
<evidence type="ECO:0000313" key="2">
    <source>
        <dbReference type="EMBL" id="PYC70040.1"/>
    </source>
</evidence>